<sequence>MFWDLDLLDEGDDIVVEDQGSFHTYEVVGSEVVTPDRAEVVGPDPFDPENDDPSRALLTLTTCYPKLENTHRLIVYAELSDTRSKDEGVPGNIADMAPER</sequence>
<keyword evidence="3" id="KW-1185">Reference proteome</keyword>
<accession>A0A852U283</accession>
<comment type="caution">
    <text evidence="2">The sequence shown here is derived from an EMBL/GenBank/DDBJ whole genome shotgun (WGS) entry which is preliminary data.</text>
</comment>
<dbReference type="Pfam" id="PF04203">
    <property type="entry name" value="Sortase"/>
    <property type="match status" value="1"/>
</dbReference>
<keyword evidence="1" id="KW-0378">Hydrolase</keyword>
<gene>
    <name evidence="2" type="ORF">HDA32_004632</name>
</gene>
<dbReference type="InterPro" id="IPR005754">
    <property type="entry name" value="Sortase"/>
</dbReference>
<dbReference type="AlphaFoldDB" id="A0A852U283"/>
<dbReference type="EMBL" id="JACCCC010000001">
    <property type="protein sequence ID" value="NYE49512.1"/>
    <property type="molecule type" value="Genomic_DNA"/>
</dbReference>
<evidence type="ECO:0000313" key="2">
    <source>
        <dbReference type="EMBL" id="NYE49512.1"/>
    </source>
</evidence>
<organism evidence="2 3">
    <name type="scientific">Spinactinospora alkalitolerans</name>
    <dbReference type="NCBI Taxonomy" id="687207"/>
    <lineage>
        <taxon>Bacteria</taxon>
        <taxon>Bacillati</taxon>
        <taxon>Actinomycetota</taxon>
        <taxon>Actinomycetes</taxon>
        <taxon>Streptosporangiales</taxon>
        <taxon>Nocardiopsidaceae</taxon>
        <taxon>Spinactinospora</taxon>
    </lineage>
</organism>
<proteinExistence type="predicted"/>
<reference evidence="2 3" key="1">
    <citation type="submission" date="2020-07" db="EMBL/GenBank/DDBJ databases">
        <title>Sequencing the genomes of 1000 actinobacteria strains.</title>
        <authorList>
            <person name="Klenk H.-P."/>
        </authorList>
    </citation>
    <scope>NUCLEOTIDE SEQUENCE [LARGE SCALE GENOMIC DNA]</scope>
    <source>
        <strain evidence="2 3">CXB654</strain>
    </source>
</reference>
<dbReference type="InterPro" id="IPR023365">
    <property type="entry name" value="Sortase_dom-sf"/>
</dbReference>
<evidence type="ECO:0000256" key="1">
    <source>
        <dbReference type="ARBA" id="ARBA00022801"/>
    </source>
</evidence>
<dbReference type="Proteomes" id="UP000589036">
    <property type="component" value="Unassembled WGS sequence"/>
</dbReference>
<evidence type="ECO:0000313" key="3">
    <source>
        <dbReference type="Proteomes" id="UP000589036"/>
    </source>
</evidence>
<dbReference type="GO" id="GO:0016787">
    <property type="term" value="F:hydrolase activity"/>
    <property type="evidence" value="ECO:0007669"/>
    <property type="project" value="UniProtKB-KW"/>
</dbReference>
<dbReference type="Gene3D" id="2.40.260.10">
    <property type="entry name" value="Sortase"/>
    <property type="match status" value="1"/>
</dbReference>
<protein>
    <submittedName>
        <fullName evidence="2">LPXTG-site transpeptidase (Sortase) family protein</fullName>
    </submittedName>
</protein>
<dbReference type="SUPFAM" id="SSF63817">
    <property type="entry name" value="Sortase"/>
    <property type="match status" value="1"/>
</dbReference>
<name>A0A852U283_9ACTN</name>